<accession>A0ABU6U738</accession>
<reference evidence="2 3" key="1">
    <citation type="journal article" date="2023" name="Plants (Basel)">
        <title>Bridging the Gap: Combining Genomics and Transcriptomics Approaches to Understand Stylosanthes scabra, an Orphan Legume from the Brazilian Caatinga.</title>
        <authorList>
            <person name="Ferreira-Neto J.R.C."/>
            <person name="da Silva M.D."/>
            <person name="Binneck E."/>
            <person name="de Melo N.F."/>
            <person name="da Silva R.H."/>
            <person name="de Melo A.L.T.M."/>
            <person name="Pandolfi V."/>
            <person name="Bustamante F.O."/>
            <person name="Brasileiro-Vidal A.C."/>
            <person name="Benko-Iseppon A.M."/>
        </authorList>
    </citation>
    <scope>NUCLEOTIDE SEQUENCE [LARGE SCALE GENOMIC DNA]</scope>
    <source>
        <tissue evidence="2">Leaves</tissue>
    </source>
</reference>
<comment type="caution">
    <text evidence="2">The sequence shown here is derived from an EMBL/GenBank/DDBJ whole genome shotgun (WGS) entry which is preliminary data.</text>
</comment>
<proteinExistence type="predicted"/>
<gene>
    <name evidence="2" type="ORF">PIB30_015911</name>
</gene>
<dbReference type="EMBL" id="JASCZI010120873">
    <property type="protein sequence ID" value="MED6156599.1"/>
    <property type="molecule type" value="Genomic_DNA"/>
</dbReference>
<dbReference type="Proteomes" id="UP001341840">
    <property type="component" value="Unassembled WGS sequence"/>
</dbReference>
<sequence>MLRLEPKWSSQIPSQSGGSKRTKITSAGAYLSSSNPETPLAEDAGIDSPVRPQGLKKSKRRGKGKGKAQMSEDLCETKSSIVKKLSLIEDFKIGREKEVLDKRENRDILLTMKEKELQIQQEMKLKELETQKLIKEMEIRAKKREMDFQALNVDPAKMTESRHVAHEQTYAKIYAKWFT</sequence>
<feature type="compositionally biased region" description="Basic residues" evidence="1">
    <location>
        <begin position="54"/>
        <end position="66"/>
    </location>
</feature>
<dbReference type="PANTHER" id="PTHR45023:SF4">
    <property type="entry name" value="GLYCINE-RICH PROTEIN-RELATED"/>
    <property type="match status" value="1"/>
</dbReference>
<name>A0ABU6U738_9FABA</name>
<evidence type="ECO:0008006" key="4">
    <source>
        <dbReference type="Google" id="ProtNLM"/>
    </source>
</evidence>
<keyword evidence="3" id="KW-1185">Reference proteome</keyword>
<organism evidence="2 3">
    <name type="scientific">Stylosanthes scabra</name>
    <dbReference type="NCBI Taxonomy" id="79078"/>
    <lineage>
        <taxon>Eukaryota</taxon>
        <taxon>Viridiplantae</taxon>
        <taxon>Streptophyta</taxon>
        <taxon>Embryophyta</taxon>
        <taxon>Tracheophyta</taxon>
        <taxon>Spermatophyta</taxon>
        <taxon>Magnoliopsida</taxon>
        <taxon>eudicotyledons</taxon>
        <taxon>Gunneridae</taxon>
        <taxon>Pentapetalae</taxon>
        <taxon>rosids</taxon>
        <taxon>fabids</taxon>
        <taxon>Fabales</taxon>
        <taxon>Fabaceae</taxon>
        <taxon>Papilionoideae</taxon>
        <taxon>50 kb inversion clade</taxon>
        <taxon>dalbergioids sensu lato</taxon>
        <taxon>Dalbergieae</taxon>
        <taxon>Pterocarpus clade</taxon>
        <taxon>Stylosanthes</taxon>
    </lineage>
</organism>
<feature type="compositionally biased region" description="Polar residues" evidence="1">
    <location>
        <begin position="8"/>
        <end position="19"/>
    </location>
</feature>
<protein>
    <recommendedName>
        <fullName evidence="4">No apical meristem-associated C-terminal domain-containing protein</fullName>
    </recommendedName>
</protein>
<evidence type="ECO:0000313" key="3">
    <source>
        <dbReference type="Proteomes" id="UP001341840"/>
    </source>
</evidence>
<evidence type="ECO:0000256" key="1">
    <source>
        <dbReference type="SAM" id="MobiDB-lite"/>
    </source>
</evidence>
<evidence type="ECO:0000313" key="2">
    <source>
        <dbReference type="EMBL" id="MED6156599.1"/>
    </source>
</evidence>
<feature type="region of interest" description="Disordered" evidence="1">
    <location>
        <begin position="1"/>
        <end position="73"/>
    </location>
</feature>
<dbReference type="PANTHER" id="PTHR45023">
    <property type="match status" value="1"/>
</dbReference>